<protein>
    <submittedName>
        <fullName evidence="2">Uncharacterized protein</fullName>
    </submittedName>
</protein>
<dbReference type="AlphaFoldDB" id="A0A2S2QKP4"/>
<dbReference type="EMBL" id="GGMS01009136">
    <property type="protein sequence ID" value="MBY78339.1"/>
    <property type="molecule type" value="Transcribed_RNA"/>
</dbReference>
<gene>
    <name evidence="2" type="ORF">g.134962</name>
</gene>
<sequence length="125" mass="14585">MRSVRTLNAADARTFVITHSTHPADRLISPEYRRLFRPPVPPGPGIDDDNNNKYRTNYIRAHRKPDLNTRCARPRCIHNEMNNHSDYDLDGYIYTCTYIIMYTFTWSLLSDNDRARVCIVHGVTT</sequence>
<name>A0A2S2QKP4_9HEMI</name>
<keyword evidence="1" id="KW-1133">Transmembrane helix</keyword>
<keyword evidence="1" id="KW-0812">Transmembrane</keyword>
<keyword evidence="1" id="KW-0472">Membrane</keyword>
<evidence type="ECO:0000256" key="1">
    <source>
        <dbReference type="SAM" id="Phobius"/>
    </source>
</evidence>
<organism evidence="2">
    <name type="scientific">Sipha flava</name>
    <name type="common">yellow sugarcane aphid</name>
    <dbReference type="NCBI Taxonomy" id="143950"/>
    <lineage>
        <taxon>Eukaryota</taxon>
        <taxon>Metazoa</taxon>
        <taxon>Ecdysozoa</taxon>
        <taxon>Arthropoda</taxon>
        <taxon>Hexapoda</taxon>
        <taxon>Insecta</taxon>
        <taxon>Pterygota</taxon>
        <taxon>Neoptera</taxon>
        <taxon>Paraneoptera</taxon>
        <taxon>Hemiptera</taxon>
        <taxon>Sternorrhyncha</taxon>
        <taxon>Aphidomorpha</taxon>
        <taxon>Aphidoidea</taxon>
        <taxon>Aphididae</taxon>
        <taxon>Sipha</taxon>
    </lineage>
</organism>
<evidence type="ECO:0000313" key="2">
    <source>
        <dbReference type="EMBL" id="MBY78339.1"/>
    </source>
</evidence>
<feature type="transmembrane region" description="Helical" evidence="1">
    <location>
        <begin position="91"/>
        <end position="109"/>
    </location>
</feature>
<proteinExistence type="predicted"/>
<accession>A0A2S2QKP4</accession>
<reference evidence="2" key="1">
    <citation type="submission" date="2018-04" db="EMBL/GenBank/DDBJ databases">
        <title>Transcriptome assembly of Sipha flava.</title>
        <authorList>
            <person name="Scully E.D."/>
            <person name="Geib S.M."/>
            <person name="Palmer N.A."/>
            <person name="Koch K."/>
            <person name="Bradshaw J."/>
            <person name="Heng-Moss T."/>
            <person name="Sarath G."/>
        </authorList>
    </citation>
    <scope>NUCLEOTIDE SEQUENCE</scope>
</reference>